<evidence type="ECO:0000313" key="1">
    <source>
        <dbReference type="EMBL" id="MCP1101760.1"/>
    </source>
</evidence>
<proteinExistence type="predicted"/>
<protein>
    <recommendedName>
        <fullName evidence="3">YopX protein domain-containing protein</fullName>
    </recommendedName>
</protein>
<dbReference type="Proteomes" id="UP001523566">
    <property type="component" value="Unassembled WGS sequence"/>
</dbReference>
<evidence type="ECO:0000313" key="2">
    <source>
        <dbReference type="Proteomes" id="UP001523566"/>
    </source>
</evidence>
<sequence length="99" mass="11747">MFEGQPVDLRMTEMILEEGFFDDTTYHGEVYSYDEKKEVMYIEVKEVLPLFSLDAVYECSVVNDEGQIQVCEGEIEERFWSKDKNFILFLVQKGFYKNC</sequence>
<comment type="caution">
    <text evidence="1">The sequence shown here is derived from an EMBL/GenBank/DDBJ whole genome shotgun (WGS) entry which is preliminary data.</text>
</comment>
<evidence type="ECO:0008006" key="3">
    <source>
        <dbReference type="Google" id="ProtNLM"/>
    </source>
</evidence>
<dbReference type="EMBL" id="JAMZFW010000005">
    <property type="protein sequence ID" value="MCP1101760.1"/>
    <property type="molecule type" value="Genomic_DNA"/>
</dbReference>
<reference evidence="1 2" key="1">
    <citation type="journal article" date="2022" name="Genome Biol. Evol.">
        <title>Host diet, physiology and behaviors set the stage for Lachnospiraceae cladogenesis.</title>
        <authorList>
            <person name="Vera-Ponce De Leon A."/>
            <person name="Schneider M."/>
            <person name="Jahnes B.C."/>
            <person name="Sadowski V."/>
            <person name="Camuy-Velez L.A."/>
            <person name="Duan J."/>
            <person name="Sabree Z.L."/>
        </authorList>
    </citation>
    <scope>NUCLEOTIDE SEQUENCE [LARGE SCALE GENOMIC DNA]</scope>
    <source>
        <strain evidence="1 2">PAL113</strain>
    </source>
</reference>
<name>A0ABT1E7G0_9FIRM</name>
<dbReference type="RefSeq" id="WP_262065548.1">
    <property type="nucleotide sequence ID" value="NZ_JAMXOD010000005.1"/>
</dbReference>
<gene>
    <name evidence="1" type="ORF">NK125_04940</name>
</gene>
<organism evidence="1 2">
    <name type="scientific">Aequitasia blattaphilus</name>
    <dbReference type="NCBI Taxonomy" id="2949332"/>
    <lineage>
        <taxon>Bacteria</taxon>
        <taxon>Bacillati</taxon>
        <taxon>Bacillota</taxon>
        <taxon>Clostridia</taxon>
        <taxon>Lachnospirales</taxon>
        <taxon>Lachnospiraceae</taxon>
        <taxon>Aequitasia</taxon>
    </lineage>
</organism>
<accession>A0ABT1E7G0</accession>
<keyword evidence="2" id="KW-1185">Reference proteome</keyword>